<evidence type="ECO:0000313" key="6">
    <source>
        <dbReference type="EMBL" id="PVU74251.1"/>
    </source>
</evidence>
<feature type="transmembrane region" description="Helical" evidence="5">
    <location>
        <begin position="234"/>
        <end position="255"/>
    </location>
</feature>
<name>A0A2T9X2I2_9CREN</name>
<evidence type="ECO:0000256" key="2">
    <source>
        <dbReference type="ARBA" id="ARBA00022692"/>
    </source>
</evidence>
<reference evidence="6 7" key="1">
    <citation type="journal article" date="2015" name="Appl. Environ. Microbiol.">
        <title>Nanoarchaeota, Their Sulfolobales Host, and Nanoarchaeota Virus Distribution across Yellowstone National Park Hot Springs.</title>
        <authorList>
            <person name="Munson-McGee J.H."/>
            <person name="Field E.K."/>
            <person name="Bateson M."/>
            <person name="Rooney C."/>
            <person name="Stepanauskas R."/>
            <person name="Young M.J."/>
        </authorList>
    </citation>
    <scope>NUCLEOTIDE SEQUENCE [LARGE SCALE GENOMIC DNA]</scope>
    <source>
        <strain evidence="6">SCGC AC-742_N10</strain>
    </source>
</reference>
<evidence type="ECO:0000313" key="7">
    <source>
        <dbReference type="Proteomes" id="UP000245638"/>
    </source>
</evidence>
<evidence type="ECO:0000256" key="4">
    <source>
        <dbReference type="ARBA" id="ARBA00023136"/>
    </source>
</evidence>
<keyword evidence="3 5" id="KW-1133">Transmembrane helix</keyword>
<evidence type="ECO:0000256" key="3">
    <source>
        <dbReference type="ARBA" id="ARBA00022989"/>
    </source>
</evidence>
<comment type="caution">
    <text evidence="6">The sequence shown here is derived from an EMBL/GenBank/DDBJ whole genome shotgun (WGS) entry which is preliminary data.</text>
</comment>
<evidence type="ECO:0000256" key="1">
    <source>
        <dbReference type="ARBA" id="ARBA00004141"/>
    </source>
</evidence>
<dbReference type="Proteomes" id="UP000245638">
    <property type="component" value="Unassembled WGS sequence"/>
</dbReference>
<dbReference type="GO" id="GO:0016829">
    <property type="term" value="F:lyase activity"/>
    <property type="evidence" value="ECO:0007669"/>
    <property type="project" value="UniProtKB-KW"/>
</dbReference>
<organism evidence="6 7">
    <name type="scientific">Acidianus hospitalis</name>
    <dbReference type="NCBI Taxonomy" id="563177"/>
    <lineage>
        <taxon>Archaea</taxon>
        <taxon>Thermoproteota</taxon>
        <taxon>Thermoprotei</taxon>
        <taxon>Sulfolobales</taxon>
        <taxon>Sulfolobaceae</taxon>
        <taxon>Acidianus</taxon>
    </lineage>
</organism>
<feature type="transmembrane region" description="Helical" evidence="5">
    <location>
        <begin position="261"/>
        <end position="278"/>
    </location>
</feature>
<proteinExistence type="predicted"/>
<keyword evidence="4 5" id="KW-0472">Membrane</keyword>
<protein>
    <submittedName>
        <fullName evidence="6">Formate hydrogenlyase</fullName>
    </submittedName>
</protein>
<dbReference type="AlphaFoldDB" id="A0A2T9X2I2"/>
<dbReference type="EMBL" id="QEFD01000231">
    <property type="protein sequence ID" value="PVU74251.1"/>
    <property type="molecule type" value="Genomic_DNA"/>
</dbReference>
<keyword evidence="6" id="KW-0456">Lyase</keyword>
<feature type="transmembrane region" description="Helical" evidence="5">
    <location>
        <begin position="92"/>
        <end position="113"/>
    </location>
</feature>
<comment type="subcellular location">
    <subcellularLocation>
        <location evidence="1">Membrane</location>
        <topology evidence="1">Multi-pass membrane protein</topology>
    </subcellularLocation>
</comment>
<dbReference type="PANTHER" id="PTHR43359">
    <property type="entry name" value="FORMATE HYDROGENLYASE SUBUNIT 4"/>
    <property type="match status" value="1"/>
</dbReference>
<feature type="transmembrane region" description="Helical" evidence="5">
    <location>
        <begin position="58"/>
        <end position="80"/>
    </location>
</feature>
<sequence>MNEIIIETIIQVLGVTLLSPLYAGILDKLKANVSTRRGQSIFQPYYDIFKLLKKESVVSINASAVFIYSPYVVFSIYVLISFVIPVVYPQPIIFTPTVDFLGGALLFSLAAFLKIISAMDSGSNFVALGTSRAISFNFLGEATLITVFFAVALITGTNNPYVELKFAENPVYYLALDHVFASVAFFMLWLFETGKLPVESSGLAEMGMIDDALTYEYSGKLLALLKWGSYMKQYLLGSVLLNVFILPWGLQTGILGAIEDLGIMFLKWLFLIFIAVVIDTSLAKLRLYKVQDFLAVAFVISILSLIFSVIEYD</sequence>
<dbReference type="InterPro" id="IPR052561">
    <property type="entry name" value="ComplexI_Subunit1"/>
</dbReference>
<dbReference type="Pfam" id="PF00146">
    <property type="entry name" value="NADHdh"/>
    <property type="match status" value="1"/>
</dbReference>
<dbReference type="PANTHER" id="PTHR43359:SF1">
    <property type="entry name" value="FORMATE HYDROGENLYASE SUBUNIT 4-RELATED"/>
    <property type="match status" value="1"/>
</dbReference>
<keyword evidence="2 5" id="KW-0812">Transmembrane</keyword>
<evidence type="ECO:0000256" key="5">
    <source>
        <dbReference type="SAM" id="Phobius"/>
    </source>
</evidence>
<feature type="transmembrane region" description="Helical" evidence="5">
    <location>
        <begin position="290"/>
        <end position="310"/>
    </location>
</feature>
<dbReference type="GO" id="GO:0005886">
    <property type="term" value="C:plasma membrane"/>
    <property type="evidence" value="ECO:0007669"/>
    <property type="project" value="TreeGrafter"/>
</dbReference>
<feature type="transmembrane region" description="Helical" evidence="5">
    <location>
        <begin position="171"/>
        <end position="191"/>
    </location>
</feature>
<accession>A0A2T9X2I2</accession>
<feature type="transmembrane region" description="Helical" evidence="5">
    <location>
        <begin position="134"/>
        <end position="156"/>
    </location>
</feature>
<gene>
    <name evidence="6" type="ORF">DDW13_08195</name>
</gene>
<dbReference type="InterPro" id="IPR001694">
    <property type="entry name" value="NADH_UbQ_OxRdtase_su1/FPO"/>
</dbReference>